<proteinExistence type="predicted"/>
<name>A0AAE1DS27_9GAST</name>
<feature type="region of interest" description="Disordered" evidence="1">
    <location>
        <begin position="63"/>
        <end position="83"/>
    </location>
</feature>
<keyword evidence="3" id="KW-1185">Reference proteome</keyword>
<sequence length="83" mass="9281">MLFCPLQLAVLDICGAWTDNQVQAKSFWEAECRLEEDVVLLNLLQAEVLWAFMSRRTSERGCGHKSAAQTTDNALMSAMSSIE</sequence>
<organism evidence="2 3">
    <name type="scientific">Elysia crispata</name>
    <name type="common">lettuce slug</name>
    <dbReference type="NCBI Taxonomy" id="231223"/>
    <lineage>
        <taxon>Eukaryota</taxon>
        <taxon>Metazoa</taxon>
        <taxon>Spiralia</taxon>
        <taxon>Lophotrochozoa</taxon>
        <taxon>Mollusca</taxon>
        <taxon>Gastropoda</taxon>
        <taxon>Heterobranchia</taxon>
        <taxon>Euthyneura</taxon>
        <taxon>Panpulmonata</taxon>
        <taxon>Sacoglossa</taxon>
        <taxon>Placobranchoidea</taxon>
        <taxon>Plakobranchidae</taxon>
        <taxon>Elysia</taxon>
    </lineage>
</organism>
<dbReference type="Proteomes" id="UP001283361">
    <property type="component" value="Unassembled WGS sequence"/>
</dbReference>
<dbReference type="EMBL" id="JAWDGP010002684">
    <property type="protein sequence ID" value="KAK3780794.1"/>
    <property type="molecule type" value="Genomic_DNA"/>
</dbReference>
<dbReference type="AlphaFoldDB" id="A0AAE1DS27"/>
<accession>A0AAE1DS27</accession>
<gene>
    <name evidence="2" type="ORF">RRG08_059438</name>
</gene>
<evidence type="ECO:0000313" key="3">
    <source>
        <dbReference type="Proteomes" id="UP001283361"/>
    </source>
</evidence>
<feature type="compositionally biased region" description="Polar residues" evidence="1">
    <location>
        <begin position="67"/>
        <end position="83"/>
    </location>
</feature>
<evidence type="ECO:0000256" key="1">
    <source>
        <dbReference type="SAM" id="MobiDB-lite"/>
    </source>
</evidence>
<evidence type="ECO:0000313" key="2">
    <source>
        <dbReference type="EMBL" id="KAK3780794.1"/>
    </source>
</evidence>
<comment type="caution">
    <text evidence="2">The sequence shown here is derived from an EMBL/GenBank/DDBJ whole genome shotgun (WGS) entry which is preliminary data.</text>
</comment>
<reference evidence="2" key="1">
    <citation type="journal article" date="2023" name="G3 (Bethesda)">
        <title>A reference genome for the long-term kleptoplast-retaining sea slug Elysia crispata morphotype clarki.</title>
        <authorList>
            <person name="Eastman K.E."/>
            <person name="Pendleton A.L."/>
            <person name="Shaikh M.A."/>
            <person name="Suttiyut T."/>
            <person name="Ogas R."/>
            <person name="Tomko P."/>
            <person name="Gavelis G."/>
            <person name="Widhalm J.R."/>
            <person name="Wisecaver J.H."/>
        </authorList>
    </citation>
    <scope>NUCLEOTIDE SEQUENCE</scope>
    <source>
        <strain evidence="2">ECLA1</strain>
    </source>
</reference>
<protein>
    <submittedName>
        <fullName evidence="2">Uncharacterized protein</fullName>
    </submittedName>
</protein>